<dbReference type="InterPro" id="IPR036457">
    <property type="entry name" value="PPM-type-like_dom_sf"/>
</dbReference>
<dbReference type="InterPro" id="IPR011044">
    <property type="entry name" value="Quino_amine_DH_bsu"/>
</dbReference>
<dbReference type="Proteomes" id="UP000183245">
    <property type="component" value="Unassembled WGS sequence"/>
</dbReference>
<accession>A0A1J5INK9</accession>
<evidence type="ECO:0000313" key="2">
    <source>
        <dbReference type="EMBL" id="OIP98753.1"/>
    </source>
</evidence>
<name>A0A1J5INK9_9BACT</name>
<evidence type="ECO:0000313" key="3">
    <source>
        <dbReference type="Proteomes" id="UP000183245"/>
    </source>
</evidence>
<reference evidence="2 3" key="1">
    <citation type="journal article" date="2016" name="Environ. Microbiol.">
        <title>Genomic resolution of a cold subsurface aquifer community provides metabolic insights for novel microbes adapted to high CO concentrations.</title>
        <authorList>
            <person name="Probst A.J."/>
            <person name="Castelle C.J."/>
            <person name="Singh A."/>
            <person name="Brown C.T."/>
            <person name="Anantharaman K."/>
            <person name="Sharon I."/>
            <person name="Hug L.A."/>
            <person name="Burstein D."/>
            <person name="Emerson J.B."/>
            <person name="Thomas B.C."/>
            <person name="Banfield J.F."/>
        </authorList>
    </citation>
    <scope>NUCLEOTIDE SEQUENCE [LARGE SCALE GENOMIC DNA]</scope>
    <source>
        <strain evidence="2">CG2_30_54_11</strain>
    </source>
</reference>
<dbReference type="SUPFAM" id="SSF50969">
    <property type="entry name" value="YVTN repeat-like/Quinoprotein amine dehydrogenase"/>
    <property type="match status" value="1"/>
</dbReference>
<dbReference type="SUPFAM" id="SSF81606">
    <property type="entry name" value="PP2C-like"/>
    <property type="match status" value="1"/>
</dbReference>
<evidence type="ECO:0000256" key="1">
    <source>
        <dbReference type="SAM" id="MobiDB-lite"/>
    </source>
</evidence>
<dbReference type="AlphaFoldDB" id="A0A1J5INK9"/>
<sequence>MAQRITTFIGKIIGSRLPIKSPIWSTVYVYEPTIDRVAEARGNLYIAMDIPAEYEDLATTIINSVREEYYRELELDPLQSLEEALSHANKKIDEYGKKIITERQETLKTLNIACTILCHQDLHLAQIGNIDTYLIRKGRLNKISNINTASGKDIQSFQNIASGKIEVGDIVTISSPKIFEFMPLSQFKEIITTCYPTVAASRISEIITKKESAKIAPSLLILEINTDIKERGTGPEAVDQTIDKQLKHEKDEIAQSLTTQDHSDLPPPEMTVETPVLSGDETPPPRRLYADEGKTHPFSPLKTKNSILDILGTIGNSTMGLLSLIGRVASGKESPAKLSKVFLIVGLCIVGVGGFRAMTTHQKPNPVIETNKAFDEAYANFTQARDVLRNNDFVNAREYLLAAQTKAQEAASLGLYPDETTQLLANIQKELDKLDGVTRLENLQPIADTDSLFANSNPINIEATADSLFMLDSTNQKLYQLTRSNQQLLLAKGPIIADKQVKLTATSSDSVYLYATLGTEATVARYEPAKDTIKDVEVAFSNPWEKANVITSWTDTSNNTRLYFVDTTGNALWRYRPSGLNFAQAENYFKDAATPPDMTQVVDIAIDGNIWMLNRTGDVKKFTGTTEDTEFKLKGLKVAISDPTALFSVTPQGTSDVIGKKLYLADAGNERVLVFSKEDGHLTKIYAANSAFTDIRDLFVDEVTNMLYVLDGSKVYKIEM</sequence>
<dbReference type="EMBL" id="MNZT01000022">
    <property type="protein sequence ID" value="OIP98753.1"/>
    <property type="molecule type" value="Genomic_DNA"/>
</dbReference>
<organism evidence="2 3">
    <name type="scientific">Candidatus Wirthbacteria bacterium CG2_30_54_11</name>
    <dbReference type="NCBI Taxonomy" id="1817892"/>
    <lineage>
        <taxon>Bacteria</taxon>
        <taxon>Candidatus Wirthbacteria</taxon>
    </lineage>
</organism>
<proteinExistence type="predicted"/>
<protein>
    <submittedName>
        <fullName evidence="2">Uncharacterized protein</fullName>
    </submittedName>
</protein>
<dbReference type="STRING" id="1817892.AUK40_01270"/>
<comment type="caution">
    <text evidence="2">The sequence shown here is derived from an EMBL/GenBank/DDBJ whole genome shotgun (WGS) entry which is preliminary data.</text>
</comment>
<feature type="region of interest" description="Disordered" evidence="1">
    <location>
        <begin position="257"/>
        <end position="283"/>
    </location>
</feature>
<gene>
    <name evidence="2" type="ORF">AUK40_01270</name>
</gene>
<dbReference type="InterPro" id="IPR015943">
    <property type="entry name" value="WD40/YVTN_repeat-like_dom_sf"/>
</dbReference>
<dbReference type="Gene3D" id="2.130.10.10">
    <property type="entry name" value="YVTN repeat-like/Quinoprotein amine dehydrogenase"/>
    <property type="match status" value="1"/>
</dbReference>